<dbReference type="Gene3D" id="3.40.50.300">
    <property type="entry name" value="P-loop containing nucleotide triphosphate hydrolases"/>
    <property type="match status" value="1"/>
</dbReference>
<dbReference type="EMBL" id="CAJNOG010000003">
    <property type="protein sequence ID" value="CAF0726219.1"/>
    <property type="molecule type" value="Genomic_DNA"/>
</dbReference>
<dbReference type="InterPro" id="IPR000863">
    <property type="entry name" value="Sulfotransferase_dom"/>
</dbReference>
<reference evidence="4" key="1">
    <citation type="submission" date="2021-02" db="EMBL/GenBank/DDBJ databases">
        <authorList>
            <person name="Nowell W R."/>
        </authorList>
    </citation>
    <scope>NUCLEOTIDE SEQUENCE</scope>
</reference>
<evidence type="ECO:0000259" key="3">
    <source>
        <dbReference type="Pfam" id="PF00685"/>
    </source>
</evidence>
<feature type="domain" description="Sulfotransferase" evidence="3">
    <location>
        <begin position="37"/>
        <end position="274"/>
    </location>
</feature>
<dbReference type="Pfam" id="PF00685">
    <property type="entry name" value="Sulfotransfer_1"/>
    <property type="match status" value="1"/>
</dbReference>
<evidence type="ECO:0000313" key="5">
    <source>
        <dbReference type="EMBL" id="CAF3918929.1"/>
    </source>
</evidence>
<dbReference type="GO" id="GO:0008146">
    <property type="term" value="F:sulfotransferase activity"/>
    <property type="evidence" value="ECO:0007669"/>
    <property type="project" value="InterPro"/>
</dbReference>
<dbReference type="AlphaFoldDB" id="A0A813MSC3"/>
<evidence type="ECO:0000256" key="1">
    <source>
        <dbReference type="ARBA" id="ARBA00005771"/>
    </source>
</evidence>
<protein>
    <recommendedName>
        <fullName evidence="3">Sulfotransferase domain-containing protein</fullName>
    </recommendedName>
</protein>
<evidence type="ECO:0000313" key="4">
    <source>
        <dbReference type="EMBL" id="CAF0726219.1"/>
    </source>
</evidence>
<accession>A0A813MSC3</accession>
<sequence length="291" mass="34124">MEVVNSNLFLNIKGMRFFSKLYNLEIVHSALEYIPHDSDIFIATIPKSGTTWMQTIVYALLMNGRAFDDDINDYKARNPFLEMDGQQAIETMQRPGAIKTHLIFNYLPYNSNAKYINVIRNPKDVCVSFHRFITSIGRGAQSDIAFDTFFNDFLAGKTGHVDYFEHLISCWAHRNDDNVLLILYEDMQKDIRSVIQRVANFLDIKISEELLERIVIVSSFDYLNKARYNEKIDSKDNVATFKFLRKGITGDWRTVLSDEQNRRLETCFREKTKHIHELNTLWDQYDVFNKE</sequence>
<dbReference type="PANTHER" id="PTHR11783">
    <property type="entry name" value="SULFOTRANSFERASE SULT"/>
    <property type="match status" value="1"/>
</dbReference>
<comment type="similarity">
    <text evidence="1">Belongs to the sulfotransferase 1 family.</text>
</comment>
<gene>
    <name evidence="4" type="ORF">JYZ213_LOCUS806</name>
    <name evidence="5" type="ORF">OXD698_LOCUS24908</name>
</gene>
<evidence type="ECO:0000256" key="2">
    <source>
        <dbReference type="ARBA" id="ARBA00022679"/>
    </source>
</evidence>
<evidence type="ECO:0000313" key="6">
    <source>
        <dbReference type="Proteomes" id="UP000663845"/>
    </source>
</evidence>
<comment type="caution">
    <text evidence="4">The sequence shown here is derived from an EMBL/GenBank/DDBJ whole genome shotgun (WGS) entry which is preliminary data.</text>
</comment>
<proteinExistence type="inferred from homology"/>
<dbReference type="Proteomes" id="UP000663844">
    <property type="component" value="Unassembled WGS sequence"/>
</dbReference>
<dbReference type="EMBL" id="CAJOAZ010002335">
    <property type="protein sequence ID" value="CAF3918929.1"/>
    <property type="molecule type" value="Genomic_DNA"/>
</dbReference>
<dbReference type="Proteomes" id="UP000663845">
    <property type="component" value="Unassembled WGS sequence"/>
</dbReference>
<name>A0A813MSC3_9BILA</name>
<organism evidence="4 6">
    <name type="scientific">Adineta steineri</name>
    <dbReference type="NCBI Taxonomy" id="433720"/>
    <lineage>
        <taxon>Eukaryota</taxon>
        <taxon>Metazoa</taxon>
        <taxon>Spiralia</taxon>
        <taxon>Gnathifera</taxon>
        <taxon>Rotifera</taxon>
        <taxon>Eurotatoria</taxon>
        <taxon>Bdelloidea</taxon>
        <taxon>Adinetida</taxon>
        <taxon>Adinetidae</taxon>
        <taxon>Adineta</taxon>
    </lineage>
</organism>
<dbReference type="SUPFAM" id="SSF52540">
    <property type="entry name" value="P-loop containing nucleoside triphosphate hydrolases"/>
    <property type="match status" value="1"/>
</dbReference>
<keyword evidence="2" id="KW-0808">Transferase</keyword>
<dbReference type="InterPro" id="IPR027417">
    <property type="entry name" value="P-loop_NTPase"/>
</dbReference>